<evidence type="ECO:0000313" key="1">
    <source>
        <dbReference type="EMBL" id="HIS35150.1"/>
    </source>
</evidence>
<dbReference type="Proteomes" id="UP000823928">
    <property type="component" value="Unassembled WGS sequence"/>
</dbReference>
<dbReference type="InterPro" id="IPR009899">
    <property type="entry name" value="ArdA"/>
</dbReference>
<reference evidence="1" key="2">
    <citation type="journal article" date="2021" name="PeerJ">
        <title>Extensive microbial diversity within the chicken gut microbiome revealed by metagenomics and culture.</title>
        <authorList>
            <person name="Gilroy R."/>
            <person name="Ravi A."/>
            <person name="Getino M."/>
            <person name="Pursley I."/>
            <person name="Horton D.L."/>
            <person name="Alikhan N.F."/>
            <person name="Baker D."/>
            <person name="Gharbi K."/>
            <person name="Hall N."/>
            <person name="Watson M."/>
            <person name="Adriaenssens E.M."/>
            <person name="Foster-Nyarko E."/>
            <person name="Jarju S."/>
            <person name="Secka A."/>
            <person name="Antonio M."/>
            <person name="Oren A."/>
            <person name="Chaudhuri R.R."/>
            <person name="La Ragione R."/>
            <person name="Hildebrand F."/>
            <person name="Pallen M.J."/>
        </authorList>
    </citation>
    <scope>NUCLEOTIDE SEQUENCE</scope>
    <source>
        <strain evidence="1">6276</strain>
    </source>
</reference>
<name>A0A9D1JMG8_9BACT</name>
<reference evidence="1" key="1">
    <citation type="submission" date="2020-10" db="EMBL/GenBank/DDBJ databases">
        <authorList>
            <person name="Gilroy R."/>
        </authorList>
    </citation>
    <scope>NUCLEOTIDE SEQUENCE</scope>
    <source>
        <strain evidence="1">6276</strain>
    </source>
</reference>
<proteinExistence type="predicted"/>
<evidence type="ECO:0000313" key="2">
    <source>
        <dbReference type="Proteomes" id="UP000823928"/>
    </source>
</evidence>
<dbReference type="EMBL" id="DVIU01000017">
    <property type="protein sequence ID" value="HIS35150.1"/>
    <property type="molecule type" value="Genomic_DNA"/>
</dbReference>
<dbReference type="Pfam" id="PF07275">
    <property type="entry name" value="ArdA"/>
    <property type="match status" value="1"/>
</dbReference>
<accession>A0A9D1JMG8</accession>
<sequence length="191" mass="22613">MEELNDRHNNMCHIRIVIGSWGSYNACNQRALGSSWLDLNKYNTWNEIAEELTRQGFDIKGLDEELFIQDIEGLPSDSTNLDYASPKELFETLKESCVLEDENKFDIMLAYLEVRSFTDFEDAVKQHGENWDDDIYLYKGYDWDDFGREIFNNQCYQIEEHLLDFFDFEAYGRYMGDYAEEYSDGIIEISR</sequence>
<organism evidence="1 2">
    <name type="scientific">Candidatus Scatousia excrementigallinarum</name>
    <dbReference type="NCBI Taxonomy" id="2840935"/>
    <lineage>
        <taxon>Bacteria</taxon>
        <taxon>Candidatus Scatousia</taxon>
    </lineage>
</organism>
<gene>
    <name evidence="1" type="ORF">IAC10_00765</name>
</gene>
<comment type="caution">
    <text evidence="1">The sequence shown here is derived from an EMBL/GenBank/DDBJ whole genome shotgun (WGS) entry which is preliminary data.</text>
</comment>
<protein>
    <submittedName>
        <fullName evidence="1">Antirestriction protein ArdA</fullName>
    </submittedName>
</protein>
<dbReference type="AlphaFoldDB" id="A0A9D1JMG8"/>